<comment type="caution">
    <text evidence="2">The sequence shown here is derived from an EMBL/GenBank/DDBJ whole genome shotgun (WGS) entry which is preliminary data.</text>
</comment>
<organism evidence="2 3">
    <name type="scientific">Stylosanthes scabra</name>
    <dbReference type="NCBI Taxonomy" id="79078"/>
    <lineage>
        <taxon>Eukaryota</taxon>
        <taxon>Viridiplantae</taxon>
        <taxon>Streptophyta</taxon>
        <taxon>Embryophyta</taxon>
        <taxon>Tracheophyta</taxon>
        <taxon>Spermatophyta</taxon>
        <taxon>Magnoliopsida</taxon>
        <taxon>eudicotyledons</taxon>
        <taxon>Gunneridae</taxon>
        <taxon>Pentapetalae</taxon>
        <taxon>rosids</taxon>
        <taxon>fabids</taxon>
        <taxon>Fabales</taxon>
        <taxon>Fabaceae</taxon>
        <taxon>Papilionoideae</taxon>
        <taxon>50 kb inversion clade</taxon>
        <taxon>dalbergioids sensu lato</taxon>
        <taxon>Dalbergieae</taxon>
        <taxon>Pterocarpus clade</taxon>
        <taxon>Stylosanthes</taxon>
    </lineage>
</organism>
<gene>
    <name evidence="2" type="ORF">PIB30_009426</name>
</gene>
<dbReference type="Proteomes" id="UP001341840">
    <property type="component" value="Unassembled WGS sequence"/>
</dbReference>
<proteinExistence type="predicted"/>
<keyword evidence="3" id="KW-1185">Reference proteome</keyword>
<feature type="compositionally biased region" description="Basic and acidic residues" evidence="1">
    <location>
        <begin position="128"/>
        <end position="139"/>
    </location>
</feature>
<reference evidence="2 3" key="1">
    <citation type="journal article" date="2023" name="Plants (Basel)">
        <title>Bridging the Gap: Combining Genomics and Transcriptomics Approaches to Understand Stylosanthes scabra, an Orphan Legume from the Brazilian Caatinga.</title>
        <authorList>
            <person name="Ferreira-Neto J.R.C."/>
            <person name="da Silva M.D."/>
            <person name="Binneck E."/>
            <person name="de Melo N.F."/>
            <person name="da Silva R.H."/>
            <person name="de Melo A.L.T.M."/>
            <person name="Pandolfi V."/>
            <person name="Bustamante F.O."/>
            <person name="Brasileiro-Vidal A.C."/>
            <person name="Benko-Iseppon A.M."/>
        </authorList>
    </citation>
    <scope>NUCLEOTIDE SEQUENCE [LARGE SCALE GENOMIC DNA]</scope>
    <source>
        <tissue evidence="2">Leaves</tissue>
    </source>
</reference>
<dbReference type="EMBL" id="JASCZI010181264">
    <property type="protein sequence ID" value="MED6180358.1"/>
    <property type="molecule type" value="Genomic_DNA"/>
</dbReference>
<evidence type="ECO:0000313" key="2">
    <source>
        <dbReference type="EMBL" id="MED6180358.1"/>
    </source>
</evidence>
<sequence length="139" mass="15759">MGPNSRTRNLRNQLRNLGSTNAFARLNIPRQTVKSKTPFRVTYGVEAIIPVEIGEPSPRILLGTEDVMADRNLIDKVQSEAHLTDECQIQQRNHQKALQSRRPGPATEQYRATNAERRQVNPELGRTLSRDHGPRQRGV</sequence>
<feature type="region of interest" description="Disordered" evidence="1">
    <location>
        <begin position="90"/>
        <end position="139"/>
    </location>
</feature>
<accession>A0ABU6W5V1</accession>
<protein>
    <submittedName>
        <fullName evidence="2">Uncharacterized protein</fullName>
    </submittedName>
</protein>
<name>A0ABU6W5V1_9FABA</name>
<evidence type="ECO:0000313" key="3">
    <source>
        <dbReference type="Proteomes" id="UP001341840"/>
    </source>
</evidence>
<evidence type="ECO:0000256" key="1">
    <source>
        <dbReference type="SAM" id="MobiDB-lite"/>
    </source>
</evidence>